<dbReference type="SUPFAM" id="SSF89447">
    <property type="entry name" value="AbrB/MazE/MraZ-like"/>
    <property type="match status" value="1"/>
</dbReference>
<dbReference type="SMART" id="SM00966">
    <property type="entry name" value="SpoVT_AbrB"/>
    <property type="match status" value="1"/>
</dbReference>
<dbReference type="InterPro" id="IPR007159">
    <property type="entry name" value="SpoVT-AbrB_dom"/>
</dbReference>
<dbReference type="PROSITE" id="PS51740">
    <property type="entry name" value="SPOVT_ABRB"/>
    <property type="match status" value="1"/>
</dbReference>
<name>A0A2D2D047_METT3</name>
<evidence type="ECO:0000313" key="3">
    <source>
        <dbReference type="EMBL" id="ATQ68393.1"/>
    </source>
</evidence>
<evidence type="ECO:0000259" key="2">
    <source>
        <dbReference type="PROSITE" id="PS51740"/>
    </source>
</evidence>
<dbReference type="GO" id="GO:0003677">
    <property type="term" value="F:DNA binding"/>
    <property type="evidence" value="ECO:0007669"/>
    <property type="project" value="UniProtKB-UniRule"/>
</dbReference>
<dbReference type="Proteomes" id="UP000230709">
    <property type="component" value="Chromosome"/>
</dbReference>
<dbReference type="NCBIfam" id="TIGR01439">
    <property type="entry name" value="lp_hng_hel_AbrB"/>
    <property type="match status" value="1"/>
</dbReference>
<organism evidence="3 4">
    <name type="scientific">Methylosinus trichosporium (strain ATCC 35070 / NCIMB 11131 / UNIQEM 75 / OB3b)</name>
    <dbReference type="NCBI Taxonomy" id="595536"/>
    <lineage>
        <taxon>Bacteria</taxon>
        <taxon>Pseudomonadati</taxon>
        <taxon>Pseudomonadota</taxon>
        <taxon>Alphaproteobacteria</taxon>
        <taxon>Hyphomicrobiales</taxon>
        <taxon>Methylocystaceae</taxon>
        <taxon>Methylosinus</taxon>
    </lineage>
</organism>
<sequence length="80" mass="8967">MRTFSSHWSAFAKVNAECRVLLPAAVRQRLGLTPGDSLRFVLEAGEIRIERAPSSDVLDDCFATFTEWASDDDDRAYSDL</sequence>
<dbReference type="EMBL" id="CP023737">
    <property type="protein sequence ID" value="ATQ68393.1"/>
    <property type="molecule type" value="Genomic_DNA"/>
</dbReference>
<dbReference type="STRING" id="595536.GCA_000178815_02916"/>
<evidence type="ECO:0000313" key="4">
    <source>
        <dbReference type="Proteomes" id="UP000230709"/>
    </source>
</evidence>
<dbReference type="InterPro" id="IPR037914">
    <property type="entry name" value="SpoVT-AbrB_sf"/>
</dbReference>
<keyword evidence="1" id="KW-0238">DNA-binding</keyword>
<dbReference type="KEGG" id="mtw:CQW49_11250"/>
<dbReference type="AlphaFoldDB" id="A0A2D2D047"/>
<dbReference type="RefSeq" id="WP_003615783.1">
    <property type="nucleotide sequence ID" value="NZ_ADVE02000001.1"/>
</dbReference>
<keyword evidence="4" id="KW-1185">Reference proteome</keyword>
<protein>
    <submittedName>
        <fullName evidence="3">AbrB family transcriptional regulator</fullName>
    </submittedName>
</protein>
<accession>A0A2D2D047</accession>
<dbReference type="Gene3D" id="2.10.260.10">
    <property type="match status" value="1"/>
</dbReference>
<proteinExistence type="predicted"/>
<reference evidence="4" key="1">
    <citation type="submission" date="2017-10" db="EMBL/GenBank/DDBJ databases">
        <title>Completed PacBio SMRT sequence of Methylosinus trichosporium OB3b reveals presence of a third large plasmid.</title>
        <authorList>
            <person name="Charles T.C."/>
            <person name="Lynch M.D.J."/>
            <person name="Heil J.R."/>
            <person name="Cheng J."/>
        </authorList>
    </citation>
    <scope>NUCLEOTIDE SEQUENCE [LARGE SCALE GENOMIC DNA]</scope>
    <source>
        <strain evidence="4">OB3b</strain>
    </source>
</reference>
<gene>
    <name evidence="3" type="ORF">CQW49_11250</name>
</gene>
<dbReference type="Pfam" id="PF04014">
    <property type="entry name" value="MazE_antitoxin"/>
    <property type="match status" value="1"/>
</dbReference>
<feature type="domain" description="SpoVT-AbrB" evidence="2">
    <location>
        <begin position="9"/>
        <end position="54"/>
    </location>
</feature>
<evidence type="ECO:0000256" key="1">
    <source>
        <dbReference type="PROSITE-ProRule" id="PRU01076"/>
    </source>
</evidence>